<feature type="domain" description="Polymerase nucleotidyl transferase" evidence="1">
    <location>
        <begin position="31"/>
        <end position="77"/>
    </location>
</feature>
<dbReference type="Gene3D" id="3.30.460.10">
    <property type="entry name" value="Beta Polymerase, domain 2"/>
    <property type="match status" value="1"/>
</dbReference>
<evidence type="ECO:0000259" key="1">
    <source>
        <dbReference type="Pfam" id="PF01909"/>
    </source>
</evidence>
<dbReference type="InterPro" id="IPR043519">
    <property type="entry name" value="NT_sf"/>
</dbReference>
<dbReference type="GO" id="GO:0016779">
    <property type="term" value="F:nucleotidyltransferase activity"/>
    <property type="evidence" value="ECO:0007669"/>
    <property type="project" value="InterPro"/>
</dbReference>
<dbReference type="CDD" id="cd05403">
    <property type="entry name" value="NT_KNTase_like"/>
    <property type="match status" value="1"/>
</dbReference>
<evidence type="ECO:0000313" key="3">
    <source>
        <dbReference type="Proteomes" id="UP000233491"/>
    </source>
</evidence>
<name>A0A2N3LUK9_9HYPH</name>
<dbReference type="Pfam" id="PF01909">
    <property type="entry name" value="NTP_transf_2"/>
    <property type="match status" value="1"/>
</dbReference>
<keyword evidence="2" id="KW-0808">Transferase</keyword>
<sequence>MEDDSMQKDRVEAALAAARTCLATRFIGASHLFVAGSILRGDGNAFSDIDLVVLYPKLERAWRESLVLDGFPIEAFVQDPETLAYFFKSDAERGVPVIIDMVANGVIVGDGAADAVALQQRARQILAVGPRPLAGAPLDAMRYILTDLADDLRAERPADEVAAIAAQLYPRLIDLILLGRGQWTGNGKWGPRLLRRFDARLAEIAAEAFGDAVQGRAAALLALTDQELARHGGRLFEGYRSDAALEARIPAGA</sequence>
<organism evidence="2 3">
    <name type="scientific">Pleomorphomonas diazotrophica</name>
    <dbReference type="NCBI Taxonomy" id="1166257"/>
    <lineage>
        <taxon>Bacteria</taxon>
        <taxon>Pseudomonadati</taxon>
        <taxon>Pseudomonadota</taxon>
        <taxon>Alphaproteobacteria</taxon>
        <taxon>Hyphomicrobiales</taxon>
        <taxon>Pleomorphomonadaceae</taxon>
        <taxon>Pleomorphomonas</taxon>
    </lineage>
</organism>
<dbReference type="OrthoDB" id="43980at2"/>
<dbReference type="Proteomes" id="UP000233491">
    <property type="component" value="Unassembled WGS sequence"/>
</dbReference>
<gene>
    <name evidence="2" type="ORF">CXZ10_14945</name>
</gene>
<dbReference type="AlphaFoldDB" id="A0A2N3LUK9"/>
<proteinExistence type="predicted"/>
<evidence type="ECO:0000313" key="2">
    <source>
        <dbReference type="EMBL" id="PKR88316.1"/>
    </source>
</evidence>
<dbReference type="SUPFAM" id="SSF81301">
    <property type="entry name" value="Nucleotidyltransferase"/>
    <property type="match status" value="1"/>
</dbReference>
<keyword evidence="3" id="KW-1185">Reference proteome</keyword>
<reference evidence="2 3" key="1">
    <citation type="submission" date="2017-12" db="EMBL/GenBank/DDBJ databases">
        <title>Anaerobic carbon monoxide metabolism by Pleomorphomonas carboxyditropha sp. nov., a new mesophilic hydrogenogenic carboxidotroph.</title>
        <authorList>
            <person name="Esquivel-Elizondo S."/>
            <person name="Krajmalnik-Brown R."/>
        </authorList>
    </citation>
    <scope>NUCLEOTIDE SEQUENCE [LARGE SCALE GENOMIC DNA]</scope>
    <source>
        <strain evidence="2 3">R5-392</strain>
    </source>
</reference>
<comment type="caution">
    <text evidence="2">The sequence shown here is derived from an EMBL/GenBank/DDBJ whole genome shotgun (WGS) entry which is preliminary data.</text>
</comment>
<dbReference type="InterPro" id="IPR002934">
    <property type="entry name" value="Polymerase_NTP_transf_dom"/>
</dbReference>
<dbReference type="EMBL" id="PJNW01000012">
    <property type="protein sequence ID" value="PKR88316.1"/>
    <property type="molecule type" value="Genomic_DNA"/>
</dbReference>
<accession>A0A2N3LUK9</accession>
<protein>
    <submittedName>
        <fullName evidence="2">Nucleotidyltransferase</fullName>
    </submittedName>
</protein>